<evidence type="ECO:0000256" key="1">
    <source>
        <dbReference type="ARBA" id="ARBA00022801"/>
    </source>
</evidence>
<dbReference type="InterPro" id="IPR049492">
    <property type="entry name" value="BD-FAE-like_dom"/>
</dbReference>
<sequence length="267" mass="28899">MEIRLLWPEGAPLAAGDTDEDKPAITPYLVEGKGNAAVVVVPGGGYGMRAEHEGDPIARWLNGLGISAFVLRYRVAPYRYPAALLDAQRAIRTIRHDADVYGIDPNRVGILGFSAGGHLTATAGTHYDRGRPDATDPIERMSCRPDALVLCYAVITLKEPSAHTGSRRNLLGDDPDPALLDSLCNDEQVTDDTPQTFLWHTSDEDAVPVENSLLFASALHKHKVPFDLHVYAKGNHGLGLATDHPFARGWTGACADWLRNIGFSAKA</sequence>
<dbReference type="Gene3D" id="3.40.50.1820">
    <property type="entry name" value="alpha/beta hydrolase"/>
    <property type="match status" value="1"/>
</dbReference>
<evidence type="ECO:0000313" key="4">
    <source>
        <dbReference type="Proteomes" id="UP000309676"/>
    </source>
</evidence>
<proteinExistence type="predicted"/>
<dbReference type="AlphaFoldDB" id="A0A5R9GGK4"/>
<feature type="domain" description="BD-FAE-like" evidence="2">
    <location>
        <begin position="36"/>
        <end position="219"/>
    </location>
</feature>
<name>A0A5R9GGK4_9BACL</name>
<evidence type="ECO:0000259" key="2">
    <source>
        <dbReference type="Pfam" id="PF20434"/>
    </source>
</evidence>
<evidence type="ECO:0000313" key="3">
    <source>
        <dbReference type="EMBL" id="TLS54369.1"/>
    </source>
</evidence>
<dbReference type="InterPro" id="IPR029058">
    <property type="entry name" value="AB_hydrolase_fold"/>
</dbReference>
<organism evidence="3 4">
    <name type="scientific">Paenibacillus antri</name>
    <dbReference type="NCBI Taxonomy" id="2582848"/>
    <lineage>
        <taxon>Bacteria</taxon>
        <taxon>Bacillati</taxon>
        <taxon>Bacillota</taxon>
        <taxon>Bacilli</taxon>
        <taxon>Bacillales</taxon>
        <taxon>Paenibacillaceae</taxon>
        <taxon>Paenibacillus</taxon>
    </lineage>
</organism>
<keyword evidence="1 3" id="KW-0378">Hydrolase</keyword>
<dbReference type="PANTHER" id="PTHR48081">
    <property type="entry name" value="AB HYDROLASE SUPERFAMILY PROTEIN C4A8.06C"/>
    <property type="match status" value="1"/>
</dbReference>
<dbReference type="GO" id="GO:0016787">
    <property type="term" value="F:hydrolase activity"/>
    <property type="evidence" value="ECO:0007669"/>
    <property type="project" value="UniProtKB-KW"/>
</dbReference>
<comment type="caution">
    <text evidence="3">The sequence shown here is derived from an EMBL/GenBank/DDBJ whole genome shotgun (WGS) entry which is preliminary data.</text>
</comment>
<dbReference type="Proteomes" id="UP000309676">
    <property type="component" value="Unassembled WGS sequence"/>
</dbReference>
<dbReference type="EMBL" id="VCIW01000001">
    <property type="protein sequence ID" value="TLS54369.1"/>
    <property type="molecule type" value="Genomic_DNA"/>
</dbReference>
<accession>A0A5R9GGK4</accession>
<dbReference type="Pfam" id="PF20434">
    <property type="entry name" value="BD-FAE"/>
    <property type="match status" value="1"/>
</dbReference>
<dbReference type="SUPFAM" id="SSF53474">
    <property type="entry name" value="alpha/beta-Hydrolases"/>
    <property type="match status" value="1"/>
</dbReference>
<reference evidence="3 4" key="1">
    <citation type="submission" date="2019-05" db="EMBL/GenBank/DDBJ databases">
        <authorList>
            <person name="Narsing Rao M.P."/>
            <person name="Li W.J."/>
        </authorList>
    </citation>
    <scope>NUCLEOTIDE SEQUENCE [LARGE SCALE GENOMIC DNA]</scope>
    <source>
        <strain evidence="3 4">SYSU_K30003</strain>
    </source>
</reference>
<gene>
    <name evidence="3" type="ORF">FE782_02305</name>
</gene>
<protein>
    <submittedName>
        <fullName evidence="3">Alpha/beta hydrolase</fullName>
    </submittedName>
</protein>
<dbReference type="PANTHER" id="PTHR48081:SF6">
    <property type="entry name" value="PEPTIDASE S9 PROLYL OLIGOPEPTIDASE CATALYTIC DOMAIN-CONTAINING PROTEIN"/>
    <property type="match status" value="1"/>
</dbReference>
<dbReference type="InterPro" id="IPR050300">
    <property type="entry name" value="GDXG_lipolytic_enzyme"/>
</dbReference>
<keyword evidence="4" id="KW-1185">Reference proteome</keyword>
<dbReference type="OrthoDB" id="9794725at2"/>